<evidence type="ECO:0000313" key="13">
    <source>
        <dbReference type="Proteomes" id="UP000324924"/>
    </source>
</evidence>
<dbReference type="GO" id="GO:0004609">
    <property type="term" value="F:phosphatidylserine decarboxylase activity"/>
    <property type="evidence" value="ECO:0007669"/>
    <property type="project" value="UniProtKB-EC"/>
</dbReference>
<keyword evidence="2" id="KW-0444">Lipid biosynthesis</keyword>
<evidence type="ECO:0000256" key="9">
    <source>
        <dbReference type="ARBA" id="ARBA00023264"/>
    </source>
</evidence>
<dbReference type="Proteomes" id="UP000324924">
    <property type="component" value="Chromosome"/>
</dbReference>
<gene>
    <name evidence="12" type="ORF">FZC36_01115</name>
</gene>
<dbReference type="RefSeq" id="WP_148972157.1">
    <property type="nucleotide sequence ID" value="NZ_CP043314.1"/>
</dbReference>
<feature type="transmembrane region" description="Helical" evidence="11">
    <location>
        <begin position="15"/>
        <end position="45"/>
    </location>
</feature>
<dbReference type="OrthoDB" id="9790893at2"/>
<evidence type="ECO:0000256" key="4">
    <source>
        <dbReference type="ARBA" id="ARBA00023098"/>
    </source>
</evidence>
<dbReference type="GO" id="GO:0008654">
    <property type="term" value="P:phospholipid biosynthetic process"/>
    <property type="evidence" value="ECO:0007669"/>
    <property type="project" value="UniProtKB-KW"/>
</dbReference>
<name>A0A5C0UJQ0_9PROT</name>
<dbReference type="EMBL" id="CP043314">
    <property type="protein sequence ID" value="QEK39034.1"/>
    <property type="molecule type" value="Genomic_DNA"/>
</dbReference>
<keyword evidence="3" id="KW-0210">Decarboxylase</keyword>
<evidence type="ECO:0000256" key="5">
    <source>
        <dbReference type="ARBA" id="ARBA00023136"/>
    </source>
</evidence>
<dbReference type="InterPro" id="IPR003817">
    <property type="entry name" value="PS_Dcarbxylase"/>
</dbReference>
<keyword evidence="13" id="KW-1185">Reference proteome</keyword>
<evidence type="ECO:0000256" key="11">
    <source>
        <dbReference type="SAM" id="Phobius"/>
    </source>
</evidence>
<dbReference type="NCBIfam" id="NF003685">
    <property type="entry name" value="PRK05305.2-5"/>
    <property type="match status" value="1"/>
</dbReference>
<evidence type="ECO:0000256" key="7">
    <source>
        <dbReference type="ARBA" id="ARBA00023209"/>
    </source>
</evidence>
<reference evidence="12 13" key="1">
    <citation type="submission" date="2019-08" db="EMBL/GenBank/DDBJ databases">
        <title>Highly reduced genomes of protist endosymbionts show evolutionary convergence.</title>
        <authorList>
            <person name="George E."/>
            <person name="Husnik F."/>
            <person name="Tashyreva D."/>
            <person name="Prokopchuk G."/>
            <person name="Horak A."/>
            <person name="Kwong W.K."/>
            <person name="Lukes J."/>
            <person name="Keeling P.J."/>
        </authorList>
    </citation>
    <scope>NUCLEOTIDE SEQUENCE [LARGE SCALE GENOMIC DNA]</scope>
    <source>
        <strain evidence="12">1604HC</strain>
    </source>
</reference>
<evidence type="ECO:0000256" key="10">
    <source>
        <dbReference type="ARBA" id="ARBA00023317"/>
    </source>
</evidence>
<keyword evidence="8 12" id="KW-0456">Lyase</keyword>
<keyword evidence="5 11" id="KW-0472">Membrane</keyword>
<keyword evidence="11" id="KW-1133">Transmembrane helix</keyword>
<evidence type="ECO:0000256" key="2">
    <source>
        <dbReference type="ARBA" id="ARBA00022516"/>
    </source>
</evidence>
<protein>
    <submittedName>
        <fullName evidence="12">Phosphatidylserine decarboxylase</fullName>
        <ecNumber evidence="12">4.1.1.65</ecNumber>
    </submittedName>
</protein>
<evidence type="ECO:0000313" key="12">
    <source>
        <dbReference type="EMBL" id="QEK39034.1"/>
    </source>
</evidence>
<keyword evidence="4" id="KW-0443">Lipid metabolism</keyword>
<evidence type="ECO:0000256" key="3">
    <source>
        <dbReference type="ARBA" id="ARBA00022793"/>
    </source>
</evidence>
<keyword evidence="7" id="KW-0594">Phospholipid biosynthesis</keyword>
<evidence type="ECO:0000256" key="6">
    <source>
        <dbReference type="ARBA" id="ARBA00023145"/>
    </source>
</evidence>
<evidence type="ECO:0000256" key="8">
    <source>
        <dbReference type="ARBA" id="ARBA00023239"/>
    </source>
</evidence>
<accession>A0A5C0UJQ0</accession>
<dbReference type="PANTHER" id="PTHR35809">
    <property type="entry name" value="ARCHAETIDYLSERINE DECARBOXYLASE PROENZYME-RELATED"/>
    <property type="match status" value="1"/>
</dbReference>
<dbReference type="KEGG" id="nabu:FZC36_01115"/>
<organism evidence="12 13">
    <name type="scientific">Candidatus Nesciobacter abundans</name>
    <dbReference type="NCBI Taxonomy" id="2601668"/>
    <lineage>
        <taxon>Bacteria</taxon>
        <taxon>Pseudomonadati</taxon>
        <taxon>Pseudomonadota</taxon>
        <taxon>Alphaproteobacteria</taxon>
        <taxon>Holosporales</taxon>
        <taxon>Holosporaceae</taxon>
        <taxon>Candidatus Nesciobacter</taxon>
    </lineage>
</organism>
<dbReference type="Pfam" id="PF02666">
    <property type="entry name" value="PS_Dcarbxylase"/>
    <property type="match status" value="1"/>
</dbReference>
<proteinExistence type="predicted"/>
<keyword evidence="1" id="KW-1003">Cell membrane</keyword>
<keyword evidence="11" id="KW-0812">Transmembrane</keyword>
<keyword evidence="9" id="KW-1208">Phospholipid metabolism</keyword>
<dbReference type="InterPro" id="IPR033175">
    <property type="entry name" value="PSD-A"/>
</dbReference>
<evidence type="ECO:0000256" key="1">
    <source>
        <dbReference type="ARBA" id="ARBA00022475"/>
    </source>
</evidence>
<keyword evidence="6" id="KW-0865">Zymogen</keyword>
<dbReference type="PANTHER" id="PTHR35809:SF1">
    <property type="entry name" value="ARCHAETIDYLSERINE DECARBOXYLASE PROENZYME-RELATED"/>
    <property type="match status" value="1"/>
</dbReference>
<sequence length="214" mass="24322">MINKYLLNKIRSEGYPIIIVSFFLSIGLFYFHYIAGFIALSFNIFSIWFFRDPNRVVPSLDGIVVSPADGIVVAIDNHPCPDFDLEEDKFTRIGIFLRVTDVHVNRAPISGNIEKIVYKEGSFDFAWKKEVFMTNERLSMKINGFIDCVVSQIAGFVARRIICDVNEKENLKIGQTYGMIKFGSRTEVYIPKSMKVCIKKGQTLVAGETIIAKQ</sequence>
<dbReference type="EC" id="4.1.1.65" evidence="12"/>
<keyword evidence="10" id="KW-0670">Pyruvate</keyword>
<dbReference type="AlphaFoldDB" id="A0A5C0UJQ0"/>